<dbReference type="InterPro" id="IPR026028">
    <property type="entry name" value="V-type_ATPase_116kDa_su_euka"/>
</dbReference>
<feature type="transmembrane region" description="Helical" evidence="9">
    <location>
        <begin position="556"/>
        <end position="576"/>
    </location>
</feature>
<dbReference type="PIRSF" id="PIRSF001293">
    <property type="entry name" value="ATP6V0A1"/>
    <property type="match status" value="1"/>
</dbReference>
<name>A0A0N4UY37_ENTVE</name>
<keyword evidence="7 9" id="KW-0406">Ion transport</keyword>
<feature type="transmembrane region" description="Helical" evidence="9">
    <location>
        <begin position="786"/>
        <end position="806"/>
    </location>
</feature>
<reference evidence="10 11" key="2">
    <citation type="submission" date="2018-10" db="EMBL/GenBank/DDBJ databases">
        <authorList>
            <consortium name="Pathogen Informatics"/>
        </authorList>
    </citation>
    <scope>NUCLEOTIDE SEQUENCE [LARGE SCALE GENOMIC DNA]</scope>
</reference>
<comment type="function">
    <text evidence="9">Essential component of the vacuolar proton pump (V-ATPase), a multimeric enzyme that catalyzes the translocation of protons across the membranes. Required for assembly and activity of the V-ATPase.</text>
</comment>
<protein>
    <recommendedName>
        <fullName evidence="9">V-type proton ATPase subunit a</fullName>
    </recommendedName>
</protein>
<dbReference type="AlphaFoldDB" id="A0A0N4UY37"/>
<keyword evidence="5 9" id="KW-0375">Hydrogen ion transport</keyword>
<dbReference type="GO" id="GO:0046961">
    <property type="term" value="F:proton-transporting ATPase activity, rotational mechanism"/>
    <property type="evidence" value="ECO:0007669"/>
    <property type="project" value="InterPro"/>
</dbReference>
<feature type="transmembrane region" description="Helical" evidence="9">
    <location>
        <begin position="517"/>
        <end position="536"/>
    </location>
</feature>
<keyword evidence="11" id="KW-1185">Reference proteome</keyword>
<evidence type="ECO:0000256" key="7">
    <source>
        <dbReference type="ARBA" id="ARBA00023065"/>
    </source>
</evidence>
<sequence>MGSLFRSEQMGLYQLLVQKDAAYACVAELGKLDCVQFKDLNEGMCKFQRRFANEIIRCEEMGRSLGYLEDRIMENSADVEITDMDETNFEVADERGLVTLEAKISEFERETRHHFRSDIKMRKSYYEHIEFLHVLQKTEEFFDVHMDDQAMTELETAEAEALDESAKLAHDDDGKWFVTGILAWEKRLVFERVIWRACHRAAFVRHAAIDELLEDPITGTSDRKCVFIVFFKGQFLKEIIDKVCDGFKARQYPCPKTSRERKTMCENVIRRLNDLWVVIQSTNLQRRRVMREAAANLRNWQKEVHLRTAIYHTLNMFIFEADRKFFVMEGWVPVKQLSSIRKALDKGAEKSNSSVTPMINLIETADKPPTDNVTNKFTEVFQLVVDAYGVATYREVNPAPFTIITFPFLFAVMFGDVGHGLLIYLMILMGLFSMYTGLLYNDVFAKSTNFFGSAWRNPYNRSLIDKWTEESAAFGKPMLKTFDPKVTYRTERPYLFGVDPIWSLAENRLNFLNSMKMKVSIIIGVLQMIFGILLSYCNFWHFGSYVDIFTIFLPRLIFILSIFAYLCIQIIVKWIYFSVHSGTVFGQFYPGPTCAPSLLAGLVNMFMLKERPIGFLANSNSSEVLDRCFLSQWYPYQYMVETSLVACAVLCIPAMLLGKLLCYAIPFRHEKSHIAGSENPVKKMFLLFMQAVRINVEDDGLEFIASQRRRTDSDAQDMPKRFSKEYADTLVEQVIRTTEFVLGCVSHTASYLRLWALSLAHSQLSDVLWYMLFGQCLKYSGFTGSVFIYLFFLLFAVLTFAILVMMEGLSAFLHALRLHWVEFQSKFYEGDGQPFVPFSFRRYLKERIK</sequence>
<evidence type="ECO:0000256" key="1">
    <source>
        <dbReference type="ARBA" id="ARBA00004141"/>
    </source>
</evidence>
<evidence type="ECO:0000256" key="8">
    <source>
        <dbReference type="ARBA" id="ARBA00023136"/>
    </source>
</evidence>
<dbReference type="STRING" id="51028.A0A0N4UY37"/>
<dbReference type="OrthoDB" id="10264220at2759"/>
<keyword evidence="4 9" id="KW-0812">Transmembrane</keyword>
<feature type="transmembrane region" description="Helical" evidence="9">
    <location>
        <begin position="643"/>
        <end position="665"/>
    </location>
</feature>
<keyword evidence="3 9" id="KW-0813">Transport</keyword>
<evidence type="ECO:0000256" key="9">
    <source>
        <dbReference type="RuleBase" id="RU361189"/>
    </source>
</evidence>
<evidence type="ECO:0000256" key="6">
    <source>
        <dbReference type="ARBA" id="ARBA00022989"/>
    </source>
</evidence>
<evidence type="ECO:0000256" key="4">
    <source>
        <dbReference type="ARBA" id="ARBA00022692"/>
    </source>
</evidence>
<evidence type="ECO:0000313" key="10">
    <source>
        <dbReference type="EMBL" id="VDD87042.1"/>
    </source>
</evidence>
<dbReference type="Pfam" id="PF01496">
    <property type="entry name" value="V_ATPase_I"/>
    <property type="match status" value="1"/>
</dbReference>
<dbReference type="GO" id="GO:0005886">
    <property type="term" value="C:plasma membrane"/>
    <property type="evidence" value="ECO:0007669"/>
    <property type="project" value="TreeGrafter"/>
</dbReference>
<gene>
    <name evidence="10" type="ORF">EVEC_LOCUS2185</name>
</gene>
<comment type="similarity">
    <text evidence="2 9">Belongs to the V-ATPase 116 kDa subunit family.</text>
</comment>
<keyword evidence="6 9" id="KW-1133">Transmembrane helix</keyword>
<dbReference type="Proteomes" id="UP000274131">
    <property type="component" value="Unassembled WGS sequence"/>
</dbReference>
<proteinExistence type="inferred from homology"/>
<dbReference type="GO" id="GO:0051117">
    <property type="term" value="F:ATPase binding"/>
    <property type="evidence" value="ECO:0007669"/>
    <property type="project" value="TreeGrafter"/>
</dbReference>
<organism evidence="12">
    <name type="scientific">Enterobius vermicularis</name>
    <name type="common">Human pinworm</name>
    <dbReference type="NCBI Taxonomy" id="51028"/>
    <lineage>
        <taxon>Eukaryota</taxon>
        <taxon>Metazoa</taxon>
        <taxon>Ecdysozoa</taxon>
        <taxon>Nematoda</taxon>
        <taxon>Chromadorea</taxon>
        <taxon>Rhabditida</taxon>
        <taxon>Spirurina</taxon>
        <taxon>Oxyuridomorpha</taxon>
        <taxon>Oxyuroidea</taxon>
        <taxon>Oxyuridae</taxon>
        <taxon>Enterobius</taxon>
    </lineage>
</organism>
<evidence type="ECO:0000313" key="12">
    <source>
        <dbReference type="WBParaSite" id="EVEC_0000247701-mRNA-1"/>
    </source>
</evidence>
<keyword evidence="8 9" id="KW-0472">Membrane</keyword>
<dbReference type="PANTHER" id="PTHR11629">
    <property type="entry name" value="VACUOLAR PROTON ATPASES"/>
    <property type="match status" value="1"/>
</dbReference>
<evidence type="ECO:0000313" key="11">
    <source>
        <dbReference type="Proteomes" id="UP000274131"/>
    </source>
</evidence>
<dbReference type="WBParaSite" id="EVEC_0000247701-mRNA-1">
    <property type="protein sequence ID" value="EVEC_0000247701-mRNA-1"/>
    <property type="gene ID" value="EVEC_0000247701"/>
</dbReference>
<dbReference type="PANTHER" id="PTHR11629:SF56">
    <property type="entry name" value="V-TYPE PROTON ATPASE 116 KDA SUBUNIT A 4"/>
    <property type="match status" value="1"/>
</dbReference>
<evidence type="ECO:0000256" key="3">
    <source>
        <dbReference type="ARBA" id="ARBA00022448"/>
    </source>
</evidence>
<evidence type="ECO:0000256" key="5">
    <source>
        <dbReference type="ARBA" id="ARBA00022781"/>
    </source>
</evidence>
<comment type="subcellular location">
    <subcellularLocation>
        <location evidence="1">Membrane</location>
        <topology evidence="1">Multi-pass membrane protein</topology>
    </subcellularLocation>
</comment>
<feature type="transmembrane region" description="Helical" evidence="9">
    <location>
        <begin position="588"/>
        <end position="608"/>
    </location>
</feature>
<dbReference type="GO" id="GO:0007035">
    <property type="term" value="P:vacuolar acidification"/>
    <property type="evidence" value="ECO:0007669"/>
    <property type="project" value="TreeGrafter"/>
</dbReference>
<dbReference type="InterPro" id="IPR002490">
    <property type="entry name" value="V-ATPase_116kDa_su"/>
</dbReference>
<dbReference type="EMBL" id="UXUI01007335">
    <property type="protein sequence ID" value="VDD87042.1"/>
    <property type="molecule type" value="Genomic_DNA"/>
</dbReference>
<dbReference type="GO" id="GO:0000220">
    <property type="term" value="C:vacuolar proton-transporting V-type ATPase, V0 domain"/>
    <property type="evidence" value="ECO:0007669"/>
    <property type="project" value="InterPro"/>
</dbReference>
<feature type="transmembrane region" description="Helical" evidence="9">
    <location>
        <begin position="421"/>
        <end position="440"/>
    </location>
</feature>
<evidence type="ECO:0000256" key="2">
    <source>
        <dbReference type="ARBA" id="ARBA00009904"/>
    </source>
</evidence>
<reference evidence="12" key="1">
    <citation type="submission" date="2016-04" db="UniProtKB">
        <authorList>
            <consortium name="WormBaseParasite"/>
        </authorList>
    </citation>
    <scope>IDENTIFICATION</scope>
</reference>
<accession>A0A0N4UY37</accession>